<dbReference type="InterPro" id="IPR002549">
    <property type="entry name" value="AI-2E-like"/>
</dbReference>
<evidence type="ECO:0000256" key="6">
    <source>
        <dbReference type="ARBA" id="ARBA00022989"/>
    </source>
</evidence>
<feature type="transmembrane region" description="Helical" evidence="9">
    <location>
        <begin position="213"/>
        <end position="233"/>
    </location>
</feature>
<gene>
    <name evidence="10" type="ORF">D7003_17975</name>
</gene>
<feature type="transmembrane region" description="Helical" evidence="9">
    <location>
        <begin position="309"/>
        <end position="342"/>
    </location>
</feature>
<dbReference type="Pfam" id="PF01594">
    <property type="entry name" value="AI-2E_transport"/>
    <property type="match status" value="1"/>
</dbReference>
<dbReference type="AlphaFoldDB" id="A0A3N0BML9"/>
<dbReference type="PANTHER" id="PTHR21716:SF53">
    <property type="entry name" value="PERMEASE PERM-RELATED"/>
    <property type="match status" value="1"/>
</dbReference>
<evidence type="ECO:0000256" key="3">
    <source>
        <dbReference type="ARBA" id="ARBA00022448"/>
    </source>
</evidence>
<evidence type="ECO:0000256" key="9">
    <source>
        <dbReference type="SAM" id="Phobius"/>
    </source>
</evidence>
<evidence type="ECO:0000256" key="7">
    <source>
        <dbReference type="ARBA" id="ARBA00023136"/>
    </source>
</evidence>
<proteinExistence type="inferred from homology"/>
<dbReference type="PANTHER" id="PTHR21716">
    <property type="entry name" value="TRANSMEMBRANE PROTEIN"/>
    <property type="match status" value="1"/>
</dbReference>
<keyword evidence="6 9" id="KW-1133">Transmembrane helix</keyword>
<dbReference type="EMBL" id="RBED01000137">
    <property type="protein sequence ID" value="RNL50003.1"/>
    <property type="molecule type" value="Genomic_DNA"/>
</dbReference>
<name>A0A3N0BML9_9MICC</name>
<evidence type="ECO:0000256" key="2">
    <source>
        <dbReference type="ARBA" id="ARBA00009773"/>
    </source>
</evidence>
<evidence type="ECO:0000256" key="8">
    <source>
        <dbReference type="SAM" id="MobiDB-lite"/>
    </source>
</evidence>
<protein>
    <submittedName>
        <fullName evidence="10">AI-2E family transporter</fullName>
    </submittedName>
</protein>
<keyword evidence="7 9" id="KW-0472">Membrane</keyword>
<accession>A0A3N0BML9</accession>
<dbReference type="GO" id="GO:0055085">
    <property type="term" value="P:transmembrane transport"/>
    <property type="evidence" value="ECO:0007669"/>
    <property type="project" value="TreeGrafter"/>
</dbReference>
<organism evidence="10 11">
    <name type="scientific">Arthrobacter oryzae</name>
    <dbReference type="NCBI Taxonomy" id="409290"/>
    <lineage>
        <taxon>Bacteria</taxon>
        <taxon>Bacillati</taxon>
        <taxon>Actinomycetota</taxon>
        <taxon>Actinomycetes</taxon>
        <taxon>Micrococcales</taxon>
        <taxon>Micrococcaceae</taxon>
        <taxon>Arthrobacter</taxon>
    </lineage>
</organism>
<comment type="caution">
    <text evidence="10">The sequence shown here is derived from an EMBL/GenBank/DDBJ whole genome shotgun (WGS) entry which is preliminary data.</text>
</comment>
<evidence type="ECO:0000256" key="1">
    <source>
        <dbReference type="ARBA" id="ARBA00004651"/>
    </source>
</evidence>
<dbReference type="RefSeq" id="WP_123256774.1">
    <property type="nucleotide sequence ID" value="NZ_RBED01000137.1"/>
</dbReference>
<evidence type="ECO:0000256" key="5">
    <source>
        <dbReference type="ARBA" id="ARBA00022692"/>
    </source>
</evidence>
<feature type="transmembrane region" description="Helical" evidence="9">
    <location>
        <begin position="264"/>
        <end position="289"/>
    </location>
</feature>
<keyword evidence="5 9" id="KW-0812">Transmembrane</keyword>
<keyword evidence="3" id="KW-0813">Transport</keyword>
<evidence type="ECO:0000313" key="11">
    <source>
        <dbReference type="Proteomes" id="UP000273807"/>
    </source>
</evidence>
<feature type="transmembrane region" description="Helical" evidence="9">
    <location>
        <begin position="21"/>
        <end position="38"/>
    </location>
</feature>
<comment type="subcellular location">
    <subcellularLocation>
        <location evidence="1">Cell membrane</location>
        <topology evidence="1">Multi-pass membrane protein</topology>
    </subcellularLocation>
</comment>
<comment type="similarity">
    <text evidence="2">Belongs to the autoinducer-2 exporter (AI-2E) (TC 2.A.86) family.</text>
</comment>
<dbReference type="GO" id="GO:0005886">
    <property type="term" value="C:plasma membrane"/>
    <property type="evidence" value="ECO:0007669"/>
    <property type="project" value="UniProtKB-SubCell"/>
</dbReference>
<feature type="region of interest" description="Disordered" evidence="8">
    <location>
        <begin position="350"/>
        <end position="372"/>
    </location>
</feature>
<keyword evidence="4" id="KW-1003">Cell membrane</keyword>
<dbReference type="Proteomes" id="UP000273807">
    <property type="component" value="Unassembled WGS sequence"/>
</dbReference>
<sequence>MSAPAPKSPWSDSFGRTSTRAAQTLLILALASVLVFALSQLTLIVIPVIIALILAAAIAPLVAWLRSRGWPAAVATGVSFLGMVTVFGAAVTGIVFAVQSEWPALVEQAGAGFDQLYSLVKNGPLTVDDTVIQDARDKALAFLGSSSFATGAITGIGAAASFITGFVLMAVVLFYFLKDGEKIWAFVLRAFTGERRAKAELAGARGLQLLGGYVRGTAAVAGVDAVVIGAALLVMQVPLALPLAVITFIGGFIPLVGATAAGAIAVLVALVSNGPVAALIVLAVVVGVNQLEGNFLQPVLMGNALKVHGLVILLALTAGTILAGIVGAVLAVPLAAVVWAIIKVWTGEDPGDTAPTPDEPAVEPDTAHDGAT</sequence>
<feature type="transmembrane region" description="Helical" evidence="9">
    <location>
        <begin position="72"/>
        <end position="98"/>
    </location>
</feature>
<evidence type="ECO:0000313" key="10">
    <source>
        <dbReference type="EMBL" id="RNL50003.1"/>
    </source>
</evidence>
<reference evidence="10 11" key="1">
    <citation type="submission" date="2018-10" db="EMBL/GenBank/DDBJ databases">
        <title>Genome sequencing of Arthrobacter oryzae TNB02.</title>
        <authorList>
            <person name="Cho Y.-J."/>
            <person name="Cho A."/>
            <person name="Kim O.-S."/>
        </authorList>
    </citation>
    <scope>NUCLEOTIDE SEQUENCE [LARGE SCALE GENOMIC DNA]</scope>
    <source>
        <strain evidence="10 11">TNB02</strain>
    </source>
</reference>
<feature type="transmembrane region" description="Helical" evidence="9">
    <location>
        <begin position="152"/>
        <end position="177"/>
    </location>
</feature>
<feature type="transmembrane region" description="Helical" evidence="9">
    <location>
        <begin position="44"/>
        <end position="65"/>
    </location>
</feature>
<evidence type="ECO:0000256" key="4">
    <source>
        <dbReference type="ARBA" id="ARBA00022475"/>
    </source>
</evidence>
<keyword evidence="11" id="KW-1185">Reference proteome</keyword>
<feature type="transmembrane region" description="Helical" evidence="9">
    <location>
        <begin position="239"/>
        <end position="257"/>
    </location>
</feature>
<dbReference type="OrthoDB" id="9784366at2"/>